<dbReference type="RefSeq" id="WP_067552353.1">
    <property type="nucleotide sequence ID" value="NZ_CP016895.1"/>
</dbReference>
<evidence type="ECO:0000313" key="8">
    <source>
        <dbReference type="Proteomes" id="UP000093391"/>
    </source>
</evidence>
<dbReference type="Gene3D" id="3.40.50.1100">
    <property type="match status" value="2"/>
</dbReference>
<evidence type="ECO:0000256" key="5">
    <source>
        <dbReference type="PIRSR" id="PIRSR006278-2"/>
    </source>
</evidence>
<keyword evidence="3 5" id="KW-0663">Pyridoxal phosphate</keyword>
<dbReference type="Proteomes" id="UP000093391">
    <property type="component" value="Chromosome"/>
</dbReference>
<dbReference type="STRING" id="1789224.BFG52_02795"/>
<comment type="cofactor">
    <cofactor evidence="1">
        <name>pyridoxal 5'-phosphate</name>
        <dbReference type="ChEBI" id="CHEBI:597326"/>
    </cofactor>
</comment>
<feature type="domain" description="Tryptophan synthase beta chain-like PALP" evidence="6">
    <location>
        <begin position="25"/>
        <end position="296"/>
    </location>
</feature>
<protein>
    <submittedName>
        <fullName evidence="7">1-aminocyclopropane-1-carboxylate deaminase</fullName>
    </submittedName>
</protein>
<proteinExistence type="inferred from homology"/>
<dbReference type="PANTHER" id="PTHR43780">
    <property type="entry name" value="1-AMINOCYCLOPROPANE-1-CARBOXYLATE DEAMINASE-RELATED"/>
    <property type="match status" value="1"/>
</dbReference>
<dbReference type="InterPro" id="IPR001926">
    <property type="entry name" value="TrpB-like_PALP"/>
</dbReference>
<dbReference type="OrthoDB" id="9801249at2"/>
<feature type="modified residue" description="N6-(pyridoxal phosphate)lysine" evidence="5">
    <location>
        <position position="53"/>
    </location>
</feature>
<reference evidence="7 8" key="1">
    <citation type="submission" date="2016-08" db="EMBL/GenBank/DDBJ databases">
        <authorList>
            <person name="Seilhamer J.J."/>
        </authorList>
    </citation>
    <scope>NUCLEOTIDE SEQUENCE [LARGE SCALE GENOMIC DNA]</scope>
    <source>
        <strain evidence="7 8">BRTC-1</strain>
    </source>
</reference>
<evidence type="ECO:0000256" key="4">
    <source>
        <dbReference type="PIRSR" id="PIRSR006278-1"/>
    </source>
</evidence>
<evidence type="ECO:0000259" key="6">
    <source>
        <dbReference type="Pfam" id="PF00291"/>
    </source>
</evidence>
<dbReference type="PANTHER" id="PTHR43780:SF2">
    <property type="entry name" value="1-AMINOCYCLOPROPANE-1-CARBOXYLATE DEAMINASE-RELATED"/>
    <property type="match status" value="1"/>
</dbReference>
<organism evidence="7 8">
    <name type="scientific">Acinetobacter larvae</name>
    <dbReference type="NCBI Taxonomy" id="1789224"/>
    <lineage>
        <taxon>Bacteria</taxon>
        <taxon>Pseudomonadati</taxon>
        <taxon>Pseudomonadota</taxon>
        <taxon>Gammaproteobacteria</taxon>
        <taxon>Moraxellales</taxon>
        <taxon>Moraxellaceae</taxon>
        <taxon>Acinetobacter</taxon>
    </lineage>
</organism>
<evidence type="ECO:0000256" key="2">
    <source>
        <dbReference type="ARBA" id="ARBA00008639"/>
    </source>
</evidence>
<dbReference type="Pfam" id="PF00291">
    <property type="entry name" value="PALP"/>
    <property type="match status" value="1"/>
</dbReference>
<name>A0A1B2LX89_9GAMM</name>
<dbReference type="AlphaFoldDB" id="A0A1B2LX89"/>
<comment type="similarity">
    <text evidence="2">Belongs to the ACC deaminase/D-cysteine desulfhydrase family.</text>
</comment>
<dbReference type="PIRSF" id="PIRSF006278">
    <property type="entry name" value="ACCD_DCysDesulf"/>
    <property type="match status" value="1"/>
</dbReference>
<gene>
    <name evidence="7" type="ORF">BFG52_02795</name>
</gene>
<keyword evidence="8" id="KW-1185">Reference proteome</keyword>
<accession>A0A1B2LX89</accession>
<dbReference type="InterPro" id="IPR027278">
    <property type="entry name" value="ACCD_DCysDesulf"/>
</dbReference>
<dbReference type="InterPro" id="IPR036052">
    <property type="entry name" value="TrpB-like_PALP_sf"/>
</dbReference>
<dbReference type="EMBL" id="CP016895">
    <property type="protein sequence ID" value="AOA57393.1"/>
    <property type="molecule type" value="Genomic_DNA"/>
</dbReference>
<dbReference type="GO" id="GO:0019148">
    <property type="term" value="F:D-cysteine desulfhydrase activity"/>
    <property type="evidence" value="ECO:0007669"/>
    <property type="project" value="TreeGrafter"/>
</dbReference>
<evidence type="ECO:0000313" key="7">
    <source>
        <dbReference type="EMBL" id="AOA57393.1"/>
    </source>
</evidence>
<dbReference type="SUPFAM" id="SSF53686">
    <property type="entry name" value="Tryptophan synthase beta subunit-like PLP-dependent enzymes"/>
    <property type="match status" value="1"/>
</dbReference>
<evidence type="ECO:0000256" key="1">
    <source>
        <dbReference type="ARBA" id="ARBA00001933"/>
    </source>
</evidence>
<feature type="active site" description="Nucleophile" evidence="4">
    <location>
        <position position="80"/>
    </location>
</feature>
<dbReference type="KEGG" id="ala:BFG52_02795"/>
<sequence>MSNPQSAPDTAHILQRFQQIAQQIPYQDLGEIAGVQLGIKRLDCIHPQISGNKFFKLKYNLVAARAQGYRQLLTFGGAYSNHIAATAYAAQLFGFDSIGIIRGEELAERPRNATLHHAEQLGMSLNFVSRENYRQKQQPSYMAQLQRHYPDAYILPEGGSNLLAVQGCEEILSAQDRENYDVICCAVGTGSTLAGLIRASDTRQQVLGFSALKGCFQADSIQQYTRAQHWRLTDDYCGGGYAKSSTELRAFMQDFEARYQIPLEQVYTAKMCYGVIDLIQQGYFPTASRILLLHTGGLQGRNI</sequence>
<evidence type="ECO:0000256" key="3">
    <source>
        <dbReference type="ARBA" id="ARBA00022898"/>
    </source>
</evidence>